<accession>A0ABX3A100</accession>
<keyword evidence="3" id="KW-1185">Reference proteome</keyword>
<protein>
    <recommendedName>
        <fullName evidence="1">Dit-like phage tail protein N-terminal domain-containing protein</fullName>
    </recommendedName>
</protein>
<feature type="domain" description="Dit-like phage tail protein N-terminal" evidence="1">
    <location>
        <begin position="15"/>
        <end position="163"/>
    </location>
</feature>
<reference evidence="2 3" key="1">
    <citation type="submission" date="2016-08" db="EMBL/GenBank/DDBJ databases">
        <title>Draft genome sequence of Candidatus Piscirickettsia litoralis, from seawater.</title>
        <authorList>
            <person name="Wan X."/>
            <person name="Lee A.J."/>
            <person name="Hou S."/>
            <person name="Donachie S.P."/>
        </authorList>
    </citation>
    <scope>NUCLEOTIDE SEQUENCE [LARGE SCALE GENOMIC DNA]</scope>
    <source>
        <strain evidence="2 3">Y2</strain>
    </source>
</reference>
<dbReference type="RefSeq" id="WP_069314474.1">
    <property type="nucleotide sequence ID" value="NZ_MDTU01000007.1"/>
</dbReference>
<name>A0ABX3A100_9GAMM</name>
<dbReference type="Proteomes" id="UP000094329">
    <property type="component" value="Unassembled WGS sequence"/>
</dbReference>
<dbReference type="EMBL" id="MDTU01000007">
    <property type="protein sequence ID" value="ODN41075.1"/>
    <property type="molecule type" value="Genomic_DNA"/>
</dbReference>
<dbReference type="Pfam" id="PF21821">
    <property type="entry name" value="Dit_like"/>
    <property type="match status" value="1"/>
</dbReference>
<comment type="caution">
    <text evidence="2">The sequence shown here is derived from an EMBL/GenBank/DDBJ whole genome shotgun (WGS) entry which is preliminary data.</text>
</comment>
<dbReference type="InterPro" id="IPR048494">
    <property type="entry name" value="Dit-like_N"/>
</dbReference>
<evidence type="ECO:0000313" key="3">
    <source>
        <dbReference type="Proteomes" id="UP000094329"/>
    </source>
</evidence>
<organism evidence="2 3">
    <name type="scientific">Piscirickettsia litoralis</name>
    <dbReference type="NCBI Taxonomy" id="1891921"/>
    <lineage>
        <taxon>Bacteria</taxon>
        <taxon>Pseudomonadati</taxon>
        <taxon>Pseudomonadota</taxon>
        <taxon>Gammaproteobacteria</taxon>
        <taxon>Thiotrichales</taxon>
        <taxon>Piscirickettsiaceae</taxon>
        <taxon>Piscirickettsia</taxon>
    </lineage>
</organism>
<proteinExistence type="predicted"/>
<gene>
    <name evidence="2" type="ORF">BGC07_18180</name>
</gene>
<evidence type="ECO:0000259" key="1">
    <source>
        <dbReference type="Pfam" id="PF21821"/>
    </source>
</evidence>
<sequence length="210" mass="23118">MGAILELGKQSVYIDTLKSKNEKYRNKVTQFPVESDQDGSQNNPITDDIINQNDVINIKGIVSGSPIVFMASLSTYSINITDSIKKGEIVKQQFTSPNDAKRLLKDFSKSGKTIKLSIDDEYFDNAAIADLEIKSDSDTGDSLFVELKLEIIKKVVSKTTTVPDNIADQKTQDDNSKKADLGHVAAKPVEKGTFEYQLGTKAISFTKGLF</sequence>
<evidence type="ECO:0000313" key="2">
    <source>
        <dbReference type="EMBL" id="ODN41075.1"/>
    </source>
</evidence>